<protein>
    <submittedName>
        <fullName evidence="1">Uncharacterized protein</fullName>
    </submittedName>
</protein>
<organism evidence="1 2">
    <name type="scientific">Mycena rosella</name>
    <name type="common">Pink bonnet</name>
    <name type="synonym">Agaricus rosellus</name>
    <dbReference type="NCBI Taxonomy" id="1033263"/>
    <lineage>
        <taxon>Eukaryota</taxon>
        <taxon>Fungi</taxon>
        <taxon>Dikarya</taxon>
        <taxon>Basidiomycota</taxon>
        <taxon>Agaricomycotina</taxon>
        <taxon>Agaricomycetes</taxon>
        <taxon>Agaricomycetidae</taxon>
        <taxon>Agaricales</taxon>
        <taxon>Marasmiineae</taxon>
        <taxon>Mycenaceae</taxon>
        <taxon>Mycena</taxon>
    </lineage>
</organism>
<reference evidence="1" key="1">
    <citation type="submission" date="2023-03" db="EMBL/GenBank/DDBJ databases">
        <title>Massive genome expansion in bonnet fungi (Mycena s.s.) driven by repeated elements and novel gene families across ecological guilds.</title>
        <authorList>
            <consortium name="Lawrence Berkeley National Laboratory"/>
            <person name="Harder C.B."/>
            <person name="Miyauchi S."/>
            <person name="Viragh M."/>
            <person name="Kuo A."/>
            <person name="Thoen E."/>
            <person name="Andreopoulos B."/>
            <person name="Lu D."/>
            <person name="Skrede I."/>
            <person name="Drula E."/>
            <person name="Henrissat B."/>
            <person name="Morin E."/>
            <person name="Kohler A."/>
            <person name="Barry K."/>
            <person name="LaButti K."/>
            <person name="Morin E."/>
            <person name="Salamov A."/>
            <person name="Lipzen A."/>
            <person name="Mereny Z."/>
            <person name="Hegedus B."/>
            <person name="Baldrian P."/>
            <person name="Stursova M."/>
            <person name="Weitz H."/>
            <person name="Taylor A."/>
            <person name="Grigoriev I.V."/>
            <person name="Nagy L.G."/>
            <person name="Martin F."/>
            <person name="Kauserud H."/>
        </authorList>
    </citation>
    <scope>NUCLEOTIDE SEQUENCE</scope>
    <source>
        <strain evidence="1">CBHHK067</strain>
    </source>
</reference>
<gene>
    <name evidence="1" type="ORF">B0H17DRAFT_1092200</name>
</gene>
<comment type="caution">
    <text evidence="1">The sequence shown here is derived from an EMBL/GenBank/DDBJ whole genome shotgun (WGS) entry which is preliminary data.</text>
</comment>
<name>A0AAD7CV11_MYCRO</name>
<accession>A0AAD7CV11</accession>
<dbReference type="Proteomes" id="UP001221757">
    <property type="component" value="Unassembled WGS sequence"/>
</dbReference>
<evidence type="ECO:0000313" key="2">
    <source>
        <dbReference type="Proteomes" id="UP001221757"/>
    </source>
</evidence>
<dbReference type="EMBL" id="JARKIE010000225">
    <property type="protein sequence ID" value="KAJ7664222.1"/>
    <property type="molecule type" value="Genomic_DNA"/>
</dbReference>
<sequence>MAAEAGGKRNSLASAPCFLPSLSRSTLHITAPFAHANHLSFHQLRIRSITVYRSCARGASRLLLARCWAYADCKAVSSPHSAASTPLDLFRFRPRLHWGRHRLIHGLRARPGSTPPPHRSRIACAPTRTSSCRMCPTGGPPRIHLHGRSTSLQGQTFSLLHINANSPRAAPQKGTHSCGSEEPAPYLSCRFEELRCMTHPSNGNTWEA</sequence>
<proteinExistence type="predicted"/>
<dbReference type="AlphaFoldDB" id="A0AAD7CV11"/>
<evidence type="ECO:0000313" key="1">
    <source>
        <dbReference type="EMBL" id="KAJ7664222.1"/>
    </source>
</evidence>
<keyword evidence="2" id="KW-1185">Reference proteome</keyword>